<proteinExistence type="predicted"/>
<name>A0A4Y2IDJ9_ARAVE</name>
<evidence type="ECO:0000313" key="1">
    <source>
        <dbReference type="EMBL" id="GBM75640.1"/>
    </source>
</evidence>
<keyword evidence="2" id="KW-1185">Reference proteome</keyword>
<sequence length="125" mass="14356">MHTGFSSLHHEAMHKNLVCGLAIDICVKVWFKSIEEKSSKCILYSLLCTTKLCTKNFSMRTCHRNSRSESKFGPNLLKRRDPNAYWILFPVPRSYTHNTPFCGSIRESRGKSITAGCLEQVEPRF</sequence>
<dbReference type="AlphaFoldDB" id="A0A4Y2IDJ9"/>
<protein>
    <submittedName>
        <fullName evidence="1">Uncharacterized protein</fullName>
    </submittedName>
</protein>
<accession>A0A4Y2IDJ9</accession>
<reference evidence="1 2" key="1">
    <citation type="journal article" date="2019" name="Sci. Rep.">
        <title>Orb-weaving spider Araneus ventricosus genome elucidates the spidroin gene catalogue.</title>
        <authorList>
            <person name="Kono N."/>
            <person name="Nakamura H."/>
            <person name="Ohtoshi R."/>
            <person name="Moran D.A.P."/>
            <person name="Shinohara A."/>
            <person name="Yoshida Y."/>
            <person name="Fujiwara M."/>
            <person name="Mori M."/>
            <person name="Tomita M."/>
            <person name="Arakawa K."/>
        </authorList>
    </citation>
    <scope>NUCLEOTIDE SEQUENCE [LARGE SCALE GENOMIC DNA]</scope>
</reference>
<dbReference type="EMBL" id="BGPR01002569">
    <property type="protein sequence ID" value="GBM75640.1"/>
    <property type="molecule type" value="Genomic_DNA"/>
</dbReference>
<comment type="caution">
    <text evidence="1">The sequence shown here is derived from an EMBL/GenBank/DDBJ whole genome shotgun (WGS) entry which is preliminary data.</text>
</comment>
<dbReference type="Proteomes" id="UP000499080">
    <property type="component" value="Unassembled WGS sequence"/>
</dbReference>
<gene>
    <name evidence="1" type="ORF">AVEN_15969_1</name>
</gene>
<evidence type="ECO:0000313" key="2">
    <source>
        <dbReference type="Proteomes" id="UP000499080"/>
    </source>
</evidence>
<organism evidence="1 2">
    <name type="scientific">Araneus ventricosus</name>
    <name type="common">Orbweaver spider</name>
    <name type="synonym">Epeira ventricosa</name>
    <dbReference type="NCBI Taxonomy" id="182803"/>
    <lineage>
        <taxon>Eukaryota</taxon>
        <taxon>Metazoa</taxon>
        <taxon>Ecdysozoa</taxon>
        <taxon>Arthropoda</taxon>
        <taxon>Chelicerata</taxon>
        <taxon>Arachnida</taxon>
        <taxon>Araneae</taxon>
        <taxon>Araneomorphae</taxon>
        <taxon>Entelegynae</taxon>
        <taxon>Araneoidea</taxon>
        <taxon>Araneidae</taxon>
        <taxon>Araneus</taxon>
    </lineage>
</organism>